<keyword evidence="3" id="KW-0804">Transcription</keyword>
<evidence type="ECO:0000256" key="4">
    <source>
        <dbReference type="PROSITE-ProRule" id="PRU00335"/>
    </source>
</evidence>
<evidence type="ECO:0000256" key="2">
    <source>
        <dbReference type="ARBA" id="ARBA00023125"/>
    </source>
</evidence>
<dbReference type="PROSITE" id="PS50977">
    <property type="entry name" value="HTH_TETR_2"/>
    <property type="match status" value="1"/>
</dbReference>
<keyword evidence="7" id="KW-1185">Reference proteome</keyword>
<gene>
    <name evidence="6" type="ORF">E4K67_07915</name>
</gene>
<dbReference type="SUPFAM" id="SSF46689">
    <property type="entry name" value="Homeodomain-like"/>
    <property type="match status" value="1"/>
</dbReference>
<dbReference type="EMBL" id="SPQQ01000002">
    <property type="protein sequence ID" value="TGE39349.1"/>
    <property type="molecule type" value="Genomic_DNA"/>
</dbReference>
<feature type="domain" description="HTH tetR-type" evidence="5">
    <location>
        <begin position="13"/>
        <end position="73"/>
    </location>
</feature>
<dbReference type="Proteomes" id="UP000298460">
    <property type="component" value="Unassembled WGS sequence"/>
</dbReference>
<evidence type="ECO:0000313" key="6">
    <source>
        <dbReference type="EMBL" id="TGE39349.1"/>
    </source>
</evidence>
<dbReference type="Pfam" id="PF00440">
    <property type="entry name" value="TetR_N"/>
    <property type="match status" value="1"/>
</dbReference>
<feature type="DNA-binding region" description="H-T-H motif" evidence="4">
    <location>
        <begin position="36"/>
        <end position="55"/>
    </location>
</feature>
<dbReference type="PRINTS" id="PR00455">
    <property type="entry name" value="HTHTETR"/>
</dbReference>
<dbReference type="InterPro" id="IPR009057">
    <property type="entry name" value="Homeodomain-like_sf"/>
</dbReference>
<dbReference type="Gene3D" id="1.10.357.10">
    <property type="entry name" value="Tetracycline Repressor, domain 2"/>
    <property type="match status" value="1"/>
</dbReference>
<dbReference type="AlphaFoldDB" id="A0A4Z0RAP7"/>
<dbReference type="GO" id="GO:0003700">
    <property type="term" value="F:DNA-binding transcription factor activity"/>
    <property type="evidence" value="ECO:0007669"/>
    <property type="project" value="TreeGrafter"/>
</dbReference>
<sequence>MSISEKKKIELEKQRRQQISSVALGLFYKNGYKNTSMVDIAKAANISKGLIYHYFKNKAELLFSYQDKLDECLNEINEFGSAKEAIYEFGRRFLLREVDETGYIPPLQVYVIVFVKGEMDDPDYMDRNPLYQDFGQNYFGPLFEKGIEAGEFKQGDPKLYGDIYWHYLLGNVLETLDARRSSKKTQDLKKVISMF</sequence>
<dbReference type="PANTHER" id="PTHR30055:SF234">
    <property type="entry name" value="HTH-TYPE TRANSCRIPTIONAL REGULATOR BETI"/>
    <property type="match status" value="1"/>
</dbReference>
<name>A0A4Z0RAP7_9FIRM</name>
<evidence type="ECO:0000256" key="3">
    <source>
        <dbReference type="ARBA" id="ARBA00023163"/>
    </source>
</evidence>
<keyword evidence="2 4" id="KW-0238">DNA-binding</keyword>
<comment type="caution">
    <text evidence="6">The sequence shown here is derived from an EMBL/GenBank/DDBJ whole genome shotgun (WGS) entry which is preliminary data.</text>
</comment>
<dbReference type="OrthoDB" id="9812484at2"/>
<evidence type="ECO:0000256" key="1">
    <source>
        <dbReference type="ARBA" id="ARBA00023015"/>
    </source>
</evidence>
<evidence type="ECO:0000313" key="7">
    <source>
        <dbReference type="Proteomes" id="UP000298460"/>
    </source>
</evidence>
<reference evidence="6 7" key="1">
    <citation type="submission" date="2019-03" db="EMBL/GenBank/DDBJ databases">
        <title>Draft Genome Sequence of Desulfosporosinus fructosivorans Strain 63.6F, Isolated from Marine Sediment in the Baltic Sea.</title>
        <authorList>
            <person name="Hausmann B."/>
            <person name="Vandieken V."/>
            <person name="Pjevac P."/>
            <person name="Schreck K."/>
            <person name="Herbold C.W."/>
            <person name="Loy A."/>
        </authorList>
    </citation>
    <scope>NUCLEOTIDE SEQUENCE [LARGE SCALE GENOMIC DNA]</scope>
    <source>
        <strain evidence="6 7">63.6F</strain>
    </source>
</reference>
<dbReference type="InterPro" id="IPR023772">
    <property type="entry name" value="DNA-bd_HTH_TetR-type_CS"/>
</dbReference>
<dbReference type="InterPro" id="IPR050109">
    <property type="entry name" value="HTH-type_TetR-like_transc_reg"/>
</dbReference>
<proteinExistence type="predicted"/>
<protein>
    <submittedName>
        <fullName evidence="6">TetR/AcrR family transcriptional regulator</fullName>
    </submittedName>
</protein>
<dbReference type="InterPro" id="IPR001647">
    <property type="entry name" value="HTH_TetR"/>
</dbReference>
<keyword evidence="1" id="KW-0805">Transcription regulation</keyword>
<evidence type="ECO:0000259" key="5">
    <source>
        <dbReference type="PROSITE" id="PS50977"/>
    </source>
</evidence>
<dbReference type="GO" id="GO:0000976">
    <property type="term" value="F:transcription cis-regulatory region binding"/>
    <property type="evidence" value="ECO:0007669"/>
    <property type="project" value="TreeGrafter"/>
</dbReference>
<organism evidence="6 7">
    <name type="scientific">Desulfosporosinus fructosivorans</name>
    <dbReference type="NCBI Taxonomy" id="2018669"/>
    <lineage>
        <taxon>Bacteria</taxon>
        <taxon>Bacillati</taxon>
        <taxon>Bacillota</taxon>
        <taxon>Clostridia</taxon>
        <taxon>Eubacteriales</taxon>
        <taxon>Desulfitobacteriaceae</taxon>
        <taxon>Desulfosporosinus</taxon>
    </lineage>
</organism>
<accession>A0A4Z0RAP7</accession>
<dbReference type="PROSITE" id="PS01081">
    <property type="entry name" value="HTH_TETR_1"/>
    <property type="match status" value="1"/>
</dbReference>
<dbReference type="PANTHER" id="PTHR30055">
    <property type="entry name" value="HTH-TYPE TRANSCRIPTIONAL REGULATOR RUTR"/>
    <property type="match status" value="1"/>
</dbReference>
<dbReference type="RefSeq" id="WP_135545844.1">
    <property type="nucleotide sequence ID" value="NZ_SPQQ01000002.1"/>
</dbReference>